<evidence type="ECO:0000313" key="1">
    <source>
        <dbReference type="EMBL" id="XAG88467.1"/>
    </source>
</evidence>
<dbReference type="Gene3D" id="1.10.238.160">
    <property type="match status" value="1"/>
</dbReference>
<name>A0AAU6VQ45_UNCXX</name>
<dbReference type="PANTHER" id="PTHR36154">
    <property type="entry name" value="DNA-BINDING TRANSCRIPTIONAL ACTIVATOR ALPA"/>
    <property type="match status" value="1"/>
</dbReference>
<dbReference type="AlphaFoldDB" id="A0AAU6VQ45"/>
<gene>
    <name evidence="1" type="ORF">MRN67_19925</name>
</gene>
<organism evidence="1">
    <name type="scientific">bacterium 19CA01SA08</name>
    <dbReference type="NCBI Taxonomy" id="2920574"/>
    <lineage>
        <taxon>Bacteria</taxon>
    </lineage>
</organism>
<dbReference type="EMBL" id="CP095355">
    <property type="protein sequence ID" value="XAG88467.1"/>
    <property type="molecule type" value="Genomic_DNA"/>
</dbReference>
<dbReference type="PANTHER" id="PTHR36154:SF1">
    <property type="entry name" value="DNA-BINDING TRANSCRIPTIONAL ACTIVATOR ALPA"/>
    <property type="match status" value="1"/>
</dbReference>
<reference evidence="1" key="1">
    <citation type="submission" date="2022-03" db="EMBL/GenBank/DDBJ databases">
        <title>Sea Food Isolates.</title>
        <authorList>
            <person name="Li c."/>
        </authorList>
    </citation>
    <scope>NUCLEOTIDE SEQUENCE</scope>
    <source>
        <strain evidence="1">19CA01SA08</strain>
    </source>
</reference>
<dbReference type="Pfam" id="PF05930">
    <property type="entry name" value="Phage_AlpA"/>
    <property type="match status" value="1"/>
</dbReference>
<dbReference type="InterPro" id="IPR009061">
    <property type="entry name" value="DNA-bd_dom_put_sf"/>
</dbReference>
<sequence>MKLLRLKQVMDCTGLGRSSIYNYISEGRFPKPVKLGPRIVAWVGAEVEEWILERIEDRDEGLA</sequence>
<dbReference type="InterPro" id="IPR052931">
    <property type="entry name" value="Prophage_regulatory_activator"/>
</dbReference>
<proteinExistence type="predicted"/>
<dbReference type="SUPFAM" id="SSF46955">
    <property type="entry name" value="Putative DNA-binding domain"/>
    <property type="match status" value="1"/>
</dbReference>
<dbReference type="InterPro" id="IPR010260">
    <property type="entry name" value="AlpA"/>
</dbReference>
<protein>
    <submittedName>
        <fullName evidence="1">AlpA family transcriptional regulator</fullName>
    </submittedName>
</protein>
<accession>A0AAU6VQ45</accession>